<dbReference type="AlphaFoldDB" id="A0A975TC21"/>
<dbReference type="InterPro" id="IPR021731">
    <property type="entry name" value="AMIN_dom"/>
</dbReference>
<evidence type="ECO:0000313" key="4">
    <source>
        <dbReference type="Proteomes" id="UP000683511"/>
    </source>
</evidence>
<name>A0A975TC21_9NOST</name>
<dbReference type="KEGG" id="rsin:B6N60_03846"/>
<evidence type="ECO:0000256" key="1">
    <source>
        <dbReference type="SAM" id="MobiDB-lite"/>
    </source>
</evidence>
<accession>A0A975TC21</accession>
<protein>
    <recommendedName>
        <fullName evidence="2">AMIN domain-containing protein</fullName>
    </recommendedName>
</protein>
<organism evidence="3 4">
    <name type="scientific">Richelia sinica FACHB-800</name>
    <dbReference type="NCBI Taxonomy" id="1357546"/>
    <lineage>
        <taxon>Bacteria</taxon>
        <taxon>Bacillati</taxon>
        <taxon>Cyanobacteriota</taxon>
        <taxon>Cyanophyceae</taxon>
        <taxon>Nostocales</taxon>
        <taxon>Nostocaceae</taxon>
        <taxon>Richelia</taxon>
    </lineage>
</organism>
<proteinExistence type="predicted"/>
<keyword evidence="4" id="KW-1185">Reference proteome</keyword>
<feature type="domain" description="AMIN" evidence="2">
    <location>
        <begin position="27"/>
        <end position="124"/>
    </location>
</feature>
<dbReference type="Gene3D" id="2.60.40.3500">
    <property type="match status" value="1"/>
</dbReference>
<dbReference type="Pfam" id="PF11741">
    <property type="entry name" value="AMIN"/>
    <property type="match status" value="1"/>
</dbReference>
<feature type="region of interest" description="Disordered" evidence="1">
    <location>
        <begin position="133"/>
        <end position="163"/>
    </location>
</feature>
<dbReference type="EMBL" id="CP021056">
    <property type="protein sequence ID" value="QXE25136.1"/>
    <property type="molecule type" value="Genomic_DNA"/>
</dbReference>
<gene>
    <name evidence="3" type="ORF">B6N60_03846</name>
</gene>
<evidence type="ECO:0000259" key="2">
    <source>
        <dbReference type="Pfam" id="PF11741"/>
    </source>
</evidence>
<reference evidence="3" key="1">
    <citation type="submission" date="2017-04" db="EMBL/GenBank/DDBJ databases">
        <title>Genome deletions in a multicellular cyanobacterial endosymbiont for morphological adaptation in marine diatoms.</title>
        <authorList>
            <person name="Wang Y."/>
            <person name="Gao H."/>
            <person name="Li R."/>
            <person name="Xu X."/>
        </authorList>
    </citation>
    <scope>NUCLEOTIDE SEQUENCE</scope>
    <source>
        <strain evidence="3">FACHB 800</strain>
    </source>
</reference>
<evidence type="ECO:0000313" key="3">
    <source>
        <dbReference type="EMBL" id="QXE25136.1"/>
    </source>
</evidence>
<sequence>MGVTLYASISLHPSISFALPSVQLNKWQFNPKAEQLEIVLSAGTTPELFYLPEPPRLVLDLPNTKLGSVSTAKNYQGNIQRIRLSQLNPTVTRIVLDLAPGIVLEANQAKLQPLTAQNPTRWVLRPLISHNSTTSPTANTPFPSPSINLPPASSNLTPNTQQPFITVPPLNTQTPLTTFPTPANANSVTPTLPQENTNIPVIEFGQPIPR</sequence>
<dbReference type="Proteomes" id="UP000683511">
    <property type="component" value="Chromosome"/>
</dbReference>